<protein>
    <recommendedName>
        <fullName evidence="2">DUF222 domain-containing protein</fullName>
    </recommendedName>
</protein>
<dbReference type="Pfam" id="PF02720">
    <property type="entry name" value="DUF222"/>
    <property type="match status" value="1"/>
</dbReference>
<dbReference type="Proteomes" id="UP000199614">
    <property type="component" value="Unassembled WGS sequence"/>
</dbReference>
<evidence type="ECO:0000313" key="4">
    <source>
        <dbReference type="Proteomes" id="UP000199614"/>
    </source>
</evidence>
<dbReference type="InterPro" id="IPR003870">
    <property type="entry name" value="DUF222"/>
</dbReference>
<sequence>MVDQRERELDEILQRPVVVEDPCPHGTPAHLCADLCLYDPSAVAAVQQGRPVGHTLALDCELAGSAPGLLSDAQVFDVVEGAERLVRWAGALRTRMIAEIVARHPRGSRAAPPDADPRAVTQVSRWLPDHLGMVLGVTREQAQGLLAEAARFGQVLPATLAAWEAGQIDERKAGAIAESTVVLDDEAAAAVEAVVLPGAAEAHHRLLRDRLRRAIAKADPEGAARRHQRAKAQRRMSINRGEEGMASLWLNGTAEQTEASWQSVDRLARALGVEDPRTLDQNRLDLAHGLLQGTLSVTDLGSVQTAVDSVLAAAGAAGNGGAGMATSSHGTGTATGAAAPGAASDGPVTVPSAGATAAGSDGAAPVIPPEVVAEAVARAMQHKPDPNEVIGRKPLIHVVVALDTLMGGDRPAKLVGHGPIPALTARALAAGGVWKRLVTDPLSGTLLDHGRTTYSPPDGLADHVKARDVVCRGALCSKTIRELDHHIPWAGGGETNEENLYGFCMGDHKLKDAPGWKVLAHPDGSLTWISPCGRRRTTRPHDYRPFTDPMPEQSDDAAADEPDATGTGRADADGATGPTGDGSQDAGEGTVPDDDPPPF</sequence>
<gene>
    <name evidence="3" type="ORF">SAMN05216207_101853</name>
</gene>
<accession>A0A1I5AN51</accession>
<evidence type="ECO:0000313" key="3">
    <source>
        <dbReference type="EMBL" id="SFN63629.1"/>
    </source>
</evidence>
<evidence type="ECO:0000259" key="2">
    <source>
        <dbReference type="Pfam" id="PF02720"/>
    </source>
</evidence>
<dbReference type="AlphaFoldDB" id="A0A1I5AN51"/>
<feature type="compositionally biased region" description="Acidic residues" evidence="1">
    <location>
        <begin position="553"/>
        <end position="563"/>
    </location>
</feature>
<dbReference type="STRING" id="260086.SAMN05216207_101853"/>
<proteinExistence type="predicted"/>
<feature type="domain" description="DUF222" evidence="2">
    <location>
        <begin position="128"/>
        <end position="296"/>
    </location>
</feature>
<dbReference type="OrthoDB" id="3576300at2"/>
<dbReference type="InterPro" id="IPR003615">
    <property type="entry name" value="HNH_nuc"/>
</dbReference>
<dbReference type="RefSeq" id="WP_093345018.1">
    <property type="nucleotide sequence ID" value="NZ_FOUY01000018.1"/>
</dbReference>
<evidence type="ECO:0000256" key="1">
    <source>
        <dbReference type="SAM" id="MobiDB-lite"/>
    </source>
</evidence>
<dbReference type="CDD" id="cd00085">
    <property type="entry name" value="HNHc"/>
    <property type="match status" value="1"/>
</dbReference>
<feature type="region of interest" description="Disordered" evidence="1">
    <location>
        <begin position="317"/>
        <end position="345"/>
    </location>
</feature>
<organism evidence="3 4">
    <name type="scientific">Pseudonocardia ammonioxydans</name>
    <dbReference type="NCBI Taxonomy" id="260086"/>
    <lineage>
        <taxon>Bacteria</taxon>
        <taxon>Bacillati</taxon>
        <taxon>Actinomycetota</taxon>
        <taxon>Actinomycetes</taxon>
        <taxon>Pseudonocardiales</taxon>
        <taxon>Pseudonocardiaceae</taxon>
        <taxon>Pseudonocardia</taxon>
    </lineage>
</organism>
<feature type="compositionally biased region" description="Low complexity" evidence="1">
    <location>
        <begin position="564"/>
        <end position="582"/>
    </location>
</feature>
<feature type="region of interest" description="Disordered" evidence="1">
    <location>
        <begin position="528"/>
        <end position="599"/>
    </location>
</feature>
<dbReference type="EMBL" id="FOUY01000018">
    <property type="protein sequence ID" value="SFN63629.1"/>
    <property type="molecule type" value="Genomic_DNA"/>
</dbReference>
<reference evidence="3 4" key="1">
    <citation type="submission" date="2016-10" db="EMBL/GenBank/DDBJ databases">
        <authorList>
            <person name="de Groot N.N."/>
        </authorList>
    </citation>
    <scope>NUCLEOTIDE SEQUENCE [LARGE SCALE GENOMIC DNA]</scope>
    <source>
        <strain evidence="3 4">CGMCC 4.1877</strain>
    </source>
</reference>
<keyword evidence="4" id="KW-1185">Reference proteome</keyword>
<name>A0A1I5AN51_PSUAM</name>
<feature type="compositionally biased region" description="Low complexity" evidence="1">
    <location>
        <begin position="324"/>
        <end position="345"/>
    </location>
</feature>